<reference evidence="15 16" key="1">
    <citation type="submission" date="2017-11" db="EMBL/GenBank/DDBJ databases">
        <title>Genome sequence of the bacterial symbiont EPR9N from a vent mussel Bathymodiolus thermophilus.</title>
        <authorList>
            <person name="Won Y.-J."/>
        </authorList>
    </citation>
    <scope>NUCLEOTIDE SEQUENCE [LARGE SCALE GENOMIC DNA]</scope>
    <source>
        <strain evidence="15 16">EPR9N</strain>
    </source>
</reference>
<evidence type="ECO:0000256" key="11">
    <source>
        <dbReference type="ARBA" id="ARBA00023049"/>
    </source>
</evidence>
<keyword evidence="6 13" id="KW-0812">Transmembrane</keyword>
<dbReference type="InterPro" id="IPR052348">
    <property type="entry name" value="Metallopeptidase_M50B"/>
</dbReference>
<evidence type="ECO:0000313" key="15">
    <source>
        <dbReference type="EMBL" id="AYQ57210.1"/>
    </source>
</evidence>
<proteinExistence type="inferred from homology"/>
<gene>
    <name evidence="15" type="ORF">MS2017_1525</name>
</gene>
<evidence type="ECO:0000256" key="8">
    <source>
        <dbReference type="ARBA" id="ARBA00022801"/>
    </source>
</evidence>
<keyword evidence="9" id="KW-0862">Zinc</keyword>
<keyword evidence="5" id="KW-0645">Protease</keyword>
<keyword evidence="8" id="KW-0378">Hydrolase</keyword>
<keyword evidence="7" id="KW-0479">Metal-binding</keyword>
<dbReference type="CDD" id="cd06158">
    <property type="entry name" value="S2P-M50_like_1"/>
    <property type="match status" value="1"/>
</dbReference>
<evidence type="ECO:0000259" key="14">
    <source>
        <dbReference type="Pfam" id="PF02163"/>
    </source>
</evidence>
<evidence type="ECO:0000256" key="12">
    <source>
        <dbReference type="ARBA" id="ARBA00023136"/>
    </source>
</evidence>
<dbReference type="EMBL" id="CP024634">
    <property type="protein sequence ID" value="AYQ57210.1"/>
    <property type="molecule type" value="Genomic_DNA"/>
</dbReference>
<comment type="similarity">
    <text evidence="3">Belongs to the peptidase M50B family.</text>
</comment>
<dbReference type="AlphaFoldDB" id="A0A3G3IN48"/>
<name>A0A3G3IN48_9GAMM</name>
<evidence type="ECO:0000256" key="10">
    <source>
        <dbReference type="ARBA" id="ARBA00022989"/>
    </source>
</evidence>
<evidence type="ECO:0000256" key="2">
    <source>
        <dbReference type="ARBA" id="ARBA00004651"/>
    </source>
</evidence>
<evidence type="ECO:0000256" key="5">
    <source>
        <dbReference type="ARBA" id="ARBA00022670"/>
    </source>
</evidence>
<evidence type="ECO:0000256" key="3">
    <source>
        <dbReference type="ARBA" id="ARBA00007931"/>
    </source>
</evidence>
<evidence type="ECO:0000256" key="7">
    <source>
        <dbReference type="ARBA" id="ARBA00022723"/>
    </source>
</evidence>
<dbReference type="GO" id="GO:0046872">
    <property type="term" value="F:metal ion binding"/>
    <property type="evidence" value="ECO:0007669"/>
    <property type="project" value="UniProtKB-KW"/>
</dbReference>
<feature type="domain" description="Peptidase M50" evidence="14">
    <location>
        <begin position="130"/>
        <end position="189"/>
    </location>
</feature>
<organism evidence="15 16">
    <name type="scientific">Bathymodiolus thermophilus thioautotrophic gill symbiont</name>
    <dbReference type="NCBI Taxonomy" id="2360"/>
    <lineage>
        <taxon>Bacteria</taxon>
        <taxon>Pseudomonadati</taxon>
        <taxon>Pseudomonadota</taxon>
        <taxon>Gammaproteobacteria</taxon>
        <taxon>sulfur-oxidizing symbionts</taxon>
    </lineage>
</organism>
<sequence>MLDFAMPNFQTLLIYIVPLIFAITIHEVAHGWVANQRGDSTAKMLGRLTLNPIKHIDPVGTILVPGVLFFTGSPFLFGWAKPVPINFNALKSPKKDMIAVALAGPISNFMMALFWLLILSFVLKIPNQFLFEMAKFGIAINLVLGVFNLLPLPPLDGSRVVAALLPNYLAYQYNKLEYYGLYILLGLLFLGVFEHVVLPIVNMIRYAMFTLI</sequence>
<keyword evidence="4" id="KW-1003">Cell membrane</keyword>
<dbReference type="GO" id="GO:0006508">
    <property type="term" value="P:proteolysis"/>
    <property type="evidence" value="ECO:0007669"/>
    <property type="project" value="UniProtKB-KW"/>
</dbReference>
<feature type="transmembrane region" description="Helical" evidence="13">
    <location>
        <begin position="12"/>
        <end position="34"/>
    </location>
</feature>
<evidence type="ECO:0000256" key="9">
    <source>
        <dbReference type="ARBA" id="ARBA00022833"/>
    </source>
</evidence>
<evidence type="ECO:0000313" key="16">
    <source>
        <dbReference type="Proteomes" id="UP000278334"/>
    </source>
</evidence>
<keyword evidence="10 13" id="KW-1133">Transmembrane helix</keyword>
<comment type="subcellular location">
    <subcellularLocation>
        <location evidence="2">Cell membrane</location>
        <topology evidence="2">Multi-pass membrane protein</topology>
    </subcellularLocation>
</comment>
<keyword evidence="11" id="KW-0482">Metalloprotease</keyword>
<dbReference type="KEGG" id="bthg:MS2017_1525"/>
<dbReference type="Proteomes" id="UP000278334">
    <property type="component" value="Chromosome"/>
</dbReference>
<protein>
    <submittedName>
        <fullName evidence="15">Membrane protein</fullName>
    </submittedName>
</protein>
<dbReference type="InterPro" id="IPR044537">
    <property type="entry name" value="Rip2-like"/>
</dbReference>
<dbReference type="GO" id="GO:0008237">
    <property type="term" value="F:metallopeptidase activity"/>
    <property type="evidence" value="ECO:0007669"/>
    <property type="project" value="UniProtKB-KW"/>
</dbReference>
<evidence type="ECO:0000256" key="6">
    <source>
        <dbReference type="ARBA" id="ARBA00022692"/>
    </source>
</evidence>
<feature type="transmembrane region" description="Helical" evidence="13">
    <location>
        <begin position="97"/>
        <end position="122"/>
    </location>
</feature>
<dbReference type="GO" id="GO:0005886">
    <property type="term" value="C:plasma membrane"/>
    <property type="evidence" value="ECO:0007669"/>
    <property type="project" value="UniProtKB-SubCell"/>
</dbReference>
<feature type="transmembrane region" description="Helical" evidence="13">
    <location>
        <begin position="179"/>
        <end position="201"/>
    </location>
</feature>
<evidence type="ECO:0000256" key="4">
    <source>
        <dbReference type="ARBA" id="ARBA00022475"/>
    </source>
</evidence>
<dbReference type="PANTHER" id="PTHR35864">
    <property type="entry name" value="ZINC METALLOPROTEASE MJ0611-RELATED"/>
    <property type="match status" value="1"/>
</dbReference>
<evidence type="ECO:0000256" key="1">
    <source>
        <dbReference type="ARBA" id="ARBA00001947"/>
    </source>
</evidence>
<evidence type="ECO:0000256" key="13">
    <source>
        <dbReference type="SAM" id="Phobius"/>
    </source>
</evidence>
<dbReference type="InterPro" id="IPR008915">
    <property type="entry name" value="Peptidase_M50"/>
</dbReference>
<accession>A0A3G3IN48</accession>
<dbReference type="Pfam" id="PF02163">
    <property type="entry name" value="Peptidase_M50"/>
    <property type="match status" value="1"/>
</dbReference>
<dbReference type="PANTHER" id="PTHR35864:SF1">
    <property type="entry name" value="ZINC METALLOPROTEASE YWHC-RELATED"/>
    <property type="match status" value="1"/>
</dbReference>
<feature type="transmembrane region" description="Helical" evidence="13">
    <location>
        <begin position="55"/>
        <end position="77"/>
    </location>
</feature>
<comment type="cofactor">
    <cofactor evidence="1">
        <name>Zn(2+)</name>
        <dbReference type="ChEBI" id="CHEBI:29105"/>
    </cofactor>
</comment>
<keyword evidence="12 13" id="KW-0472">Membrane</keyword>